<evidence type="ECO:0000313" key="1">
    <source>
        <dbReference type="EMBL" id="KKN01544.1"/>
    </source>
</evidence>
<name>A0A0F9M742_9ZZZZ</name>
<organism evidence="1">
    <name type="scientific">marine sediment metagenome</name>
    <dbReference type="NCBI Taxonomy" id="412755"/>
    <lineage>
        <taxon>unclassified sequences</taxon>
        <taxon>metagenomes</taxon>
        <taxon>ecological metagenomes</taxon>
    </lineage>
</organism>
<dbReference type="EMBL" id="LAZR01005248">
    <property type="protein sequence ID" value="KKN01544.1"/>
    <property type="molecule type" value="Genomic_DNA"/>
</dbReference>
<accession>A0A0F9M742</accession>
<comment type="caution">
    <text evidence="1">The sequence shown here is derived from an EMBL/GenBank/DDBJ whole genome shotgun (WGS) entry which is preliminary data.</text>
</comment>
<proteinExistence type="predicted"/>
<dbReference type="InterPro" id="IPR012106">
    <property type="entry name" value="Phage_Mu_Gp1"/>
</dbReference>
<protein>
    <submittedName>
        <fullName evidence="1">Uncharacterized protein</fullName>
    </submittedName>
</protein>
<dbReference type="AlphaFoldDB" id="A0A0F9M742"/>
<sequence length="219" mass="24458">MPWKTEDVEHHKRGLTTKQKAKWVETANGALSACIGNGGDDASCAPRAIRIANSQFSEATGGFFQEIRDTRELQLILPIGKYHSPFYGEFEISKETCEDMAANWEAKVLGERSPYIDTDHDGGAAMGWIKELQAQEAGLYAGIEWTEPGRELLEKGLYKYFSAEIGDHMDIHTGLKIKNVLIAATLTNRPFMNTMPEAHLSDRNTPPHRERVKIVIVKG</sequence>
<reference evidence="1" key="1">
    <citation type="journal article" date="2015" name="Nature">
        <title>Complex archaea that bridge the gap between prokaryotes and eukaryotes.</title>
        <authorList>
            <person name="Spang A."/>
            <person name="Saw J.H."/>
            <person name="Jorgensen S.L."/>
            <person name="Zaremba-Niedzwiedzka K."/>
            <person name="Martijn J."/>
            <person name="Lind A.E."/>
            <person name="van Eijk R."/>
            <person name="Schleper C."/>
            <person name="Guy L."/>
            <person name="Ettema T.J."/>
        </authorList>
    </citation>
    <scope>NUCLEOTIDE SEQUENCE</scope>
</reference>
<gene>
    <name evidence="1" type="ORF">LCGC14_1126600</name>
</gene>
<dbReference type="Pfam" id="PF10123">
    <property type="entry name" value="Mu-like_Pro"/>
    <property type="match status" value="1"/>
</dbReference>